<dbReference type="PANTHER" id="PTHR15668:SF4">
    <property type="entry name" value="COILED-COIL DOMAIN-CONTAINING PROTEIN 22"/>
    <property type="match status" value="1"/>
</dbReference>
<dbReference type="InterPro" id="IPR008530">
    <property type="entry name" value="CCDC22"/>
</dbReference>
<evidence type="ECO:0000256" key="1">
    <source>
        <dbReference type="ARBA" id="ARBA00016694"/>
    </source>
</evidence>
<dbReference type="Ensembl" id="ENSCPVT00000028303.1">
    <property type="protein sequence ID" value="ENSCPVP00000025259.1"/>
    <property type="gene ID" value="ENSCPVG00000016793.1"/>
</dbReference>
<proteinExistence type="predicted"/>
<name>A0A8U8BDX3_GEOPR</name>
<dbReference type="PANTHER" id="PTHR15668">
    <property type="entry name" value="JM1 PROTEIN"/>
    <property type="match status" value="1"/>
</dbReference>
<evidence type="ECO:0000313" key="4">
    <source>
        <dbReference type="Proteomes" id="UP000694382"/>
    </source>
</evidence>
<dbReference type="Proteomes" id="UP000694382">
    <property type="component" value="Unassembled WGS sequence"/>
</dbReference>
<dbReference type="GO" id="GO:0097602">
    <property type="term" value="F:cullin family protein binding"/>
    <property type="evidence" value="ECO:0007669"/>
    <property type="project" value="TreeGrafter"/>
</dbReference>
<organism evidence="3 4">
    <name type="scientific">Geospiza parvula</name>
    <name type="common">Small tree-finch</name>
    <name type="synonym">Camarhynchus parvulus</name>
    <dbReference type="NCBI Taxonomy" id="87175"/>
    <lineage>
        <taxon>Eukaryota</taxon>
        <taxon>Metazoa</taxon>
        <taxon>Chordata</taxon>
        <taxon>Craniata</taxon>
        <taxon>Vertebrata</taxon>
        <taxon>Euteleostomi</taxon>
        <taxon>Archelosauria</taxon>
        <taxon>Archosauria</taxon>
        <taxon>Dinosauria</taxon>
        <taxon>Saurischia</taxon>
        <taxon>Theropoda</taxon>
        <taxon>Coelurosauria</taxon>
        <taxon>Aves</taxon>
        <taxon>Neognathae</taxon>
        <taxon>Neoaves</taxon>
        <taxon>Telluraves</taxon>
        <taxon>Australaves</taxon>
        <taxon>Passeriformes</taxon>
        <taxon>Thraupidae</taxon>
        <taxon>Camarhynchus</taxon>
    </lineage>
</organism>
<feature type="domain" description="CCDC22 coiled-coil" evidence="2">
    <location>
        <begin position="274"/>
        <end position="462"/>
    </location>
</feature>
<evidence type="ECO:0000313" key="3">
    <source>
        <dbReference type="Ensembl" id="ENSCPVP00000025259.1"/>
    </source>
</evidence>
<reference evidence="3" key="2">
    <citation type="submission" date="2025-09" db="UniProtKB">
        <authorList>
            <consortium name="Ensembl"/>
        </authorList>
    </citation>
    <scope>IDENTIFICATION</scope>
</reference>
<dbReference type="InterPro" id="IPR048348">
    <property type="entry name" value="CCDC22_CC"/>
</dbReference>
<accession>A0A8U8BDX3</accession>
<keyword evidence="4" id="KW-1185">Reference proteome</keyword>
<dbReference type="Pfam" id="PF05667">
    <property type="entry name" value="CCDC22_CC"/>
    <property type="match status" value="1"/>
</dbReference>
<protein>
    <recommendedName>
        <fullName evidence="1">Coiled-coil domain-containing protein 22</fullName>
    </recommendedName>
</protein>
<dbReference type="GO" id="GO:2000060">
    <property type="term" value="P:positive regulation of ubiquitin-dependent protein catabolic process"/>
    <property type="evidence" value="ECO:0007669"/>
    <property type="project" value="TreeGrafter"/>
</dbReference>
<reference evidence="3" key="1">
    <citation type="submission" date="2025-08" db="UniProtKB">
        <authorList>
            <consortium name="Ensembl"/>
        </authorList>
    </citation>
    <scope>IDENTIFICATION</scope>
</reference>
<sequence>MVTHWSLSVVTQWSLSGQWSLVTQWSLSVVTHWSVTVSLSGHCGHSVVTQWSLSGHSAVTQRSLSGHCGHSVVTQWSLWSLSSHSLVTQWSLRSLWSLSGHSVVTQRSLWSLWSLTGHSVVTVVTQWSLSGHSAVTQRSLSGHSAVTVVTHWSLSGHCGHQWSLSGHSAVTQRSLSGHSAVTQRSLWSLRSLSGHSAVTVVTQRSLWSLSGHCGHSVVTQRSLRSLSGHSVVTQRSLWSLSGHCGHSAAARGCAAGGDPGAAGGRGPVGLRGDRAQAGLAQAEAELQQLRAALGGREDALRVKARALELLPDAQNNLGKLQLLVESSSRRLVSLAGQWERHRGPLLAEYRELRALRDRAQRESSRRLAETRALLQRGRVAAEEARRKETLHGQLVAELAALPRDVSRAGYTQRILELVGNIRKQKEEIGKILEDTRALQKEINALVGKLERTFSVTDELLFKVGRGHPKNGMGTPKM</sequence>
<evidence type="ECO:0000259" key="2">
    <source>
        <dbReference type="Pfam" id="PF05667"/>
    </source>
</evidence>
<dbReference type="AlphaFoldDB" id="A0A8U8BDX3"/>